<dbReference type="OMA" id="WEYRDYN"/>
<comment type="caution">
    <text evidence="10">The sequence shown here is derived from an EMBL/GenBank/DDBJ whole genome shotgun (WGS) entry which is preliminary data.</text>
</comment>
<evidence type="ECO:0000256" key="4">
    <source>
        <dbReference type="ARBA" id="ARBA00022968"/>
    </source>
</evidence>
<dbReference type="InterPro" id="IPR026057">
    <property type="entry name" value="TBL_C"/>
</dbReference>
<gene>
    <name evidence="10" type="ORF">CCACVL1_04065</name>
</gene>
<dbReference type="PANTHER" id="PTHR32285">
    <property type="entry name" value="PROTEIN TRICHOME BIREFRINGENCE-LIKE 9-RELATED"/>
    <property type="match status" value="1"/>
</dbReference>
<proteinExistence type="inferred from homology"/>
<keyword evidence="11" id="KW-1185">Reference proteome</keyword>
<keyword evidence="3 7" id="KW-0812">Transmembrane</keyword>
<dbReference type="Pfam" id="PF14416">
    <property type="entry name" value="PMR5N"/>
    <property type="match status" value="1"/>
</dbReference>
<evidence type="ECO:0000313" key="10">
    <source>
        <dbReference type="EMBL" id="OMO98810.1"/>
    </source>
</evidence>
<keyword evidence="4" id="KW-0735">Signal-anchor</keyword>
<comment type="subcellular location">
    <subcellularLocation>
        <location evidence="1">Membrane</location>
        <topology evidence="1">Single-pass membrane protein</topology>
    </subcellularLocation>
</comment>
<protein>
    <submittedName>
        <fullName evidence="10">Uncharacterized protein</fullName>
    </submittedName>
</protein>
<keyword evidence="5 7" id="KW-1133">Transmembrane helix</keyword>
<dbReference type="GO" id="GO:0016020">
    <property type="term" value="C:membrane"/>
    <property type="evidence" value="ECO:0007669"/>
    <property type="project" value="UniProtKB-SubCell"/>
</dbReference>
<feature type="domain" description="Trichome birefringence-like N-terminal" evidence="9">
    <location>
        <begin position="86"/>
        <end position="138"/>
    </location>
</feature>
<dbReference type="GO" id="GO:0016413">
    <property type="term" value="F:O-acetyltransferase activity"/>
    <property type="evidence" value="ECO:0007669"/>
    <property type="project" value="InterPro"/>
</dbReference>
<sequence length="431" mass="50252">MKHNAVAELPSAGRSINALPKSSKSALLIIFVTLVLFTVTPVLYPSLNYPLYLFQSSFSSNYPKTYEIPQQQEKDHIHASDQSENVCDLFSGEWVRNPDAPYYTNMTCSAIHEHQNCMKYGRPDTDFMKWKWKPYGCELPVFDPSQFLEIVRGKTLAFVGDSVARNHMQSLICLLSRVEYPIDVSYTRDDKFKRWKYTTYNFTIASFWAPYLIKSDESGTSPKFSVATNVYLDEFNEKWTSQINGFDYLIISSGHWFVSRPAVFYENHQIVGCHNCHLQNVTHLKFYGYRKALRTAFKAINSLENFKGITFLRSFAPSYFENGWWNNGGTCNRTKPFRRNETALVGDNLEIYMIQMEEVRAAEKEGRKEGKKYRVLDMTLAMLMRPDGHPDKYWHWARANVTFHDCLHWCLPGPIDTWNDFLLQMLKMETR</sequence>
<evidence type="ECO:0000256" key="6">
    <source>
        <dbReference type="ARBA" id="ARBA00023136"/>
    </source>
</evidence>
<dbReference type="AlphaFoldDB" id="A0A1R3JVH7"/>
<feature type="transmembrane region" description="Helical" evidence="7">
    <location>
        <begin position="26"/>
        <end position="47"/>
    </location>
</feature>
<dbReference type="EMBL" id="AWWV01007000">
    <property type="protein sequence ID" value="OMO98810.1"/>
    <property type="molecule type" value="Genomic_DNA"/>
</dbReference>
<comment type="similarity">
    <text evidence="2">Belongs to the PC-esterase family. TBL subfamily.</text>
</comment>
<organism evidence="10 11">
    <name type="scientific">Corchorus capsularis</name>
    <name type="common">Jute</name>
    <dbReference type="NCBI Taxonomy" id="210143"/>
    <lineage>
        <taxon>Eukaryota</taxon>
        <taxon>Viridiplantae</taxon>
        <taxon>Streptophyta</taxon>
        <taxon>Embryophyta</taxon>
        <taxon>Tracheophyta</taxon>
        <taxon>Spermatophyta</taxon>
        <taxon>Magnoliopsida</taxon>
        <taxon>eudicotyledons</taxon>
        <taxon>Gunneridae</taxon>
        <taxon>Pentapetalae</taxon>
        <taxon>rosids</taxon>
        <taxon>malvids</taxon>
        <taxon>Malvales</taxon>
        <taxon>Malvaceae</taxon>
        <taxon>Grewioideae</taxon>
        <taxon>Apeibeae</taxon>
        <taxon>Corchorus</taxon>
    </lineage>
</organism>
<dbReference type="GO" id="GO:0005794">
    <property type="term" value="C:Golgi apparatus"/>
    <property type="evidence" value="ECO:0007669"/>
    <property type="project" value="TreeGrafter"/>
</dbReference>
<evidence type="ECO:0000259" key="9">
    <source>
        <dbReference type="Pfam" id="PF14416"/>
    </source>
</evidence>
<evidence type="ECO:0000256" key="5">
    <source>
        <dbReference type="ARBA" id="ARBA00022989"/>
    </source>
</evidence>
<evidence type="ECO:0000313" key="11">
    <source>
        <dbReference type="Proteomes" id="UP000188268"/>
    </source>
</evidence>
<dbReference type="OrthoDB" id="630188at2759"/>
<reference evidence="10 11" key="1">
    <citation type="submission" date="2013-09" db="EMBL/GenBank/DDBJ databases">
        <title>Corchorus capsularis genome sequencing.</title>
        <authorList>
            <person name="Alam M."/>
            <person name="Haque M.S."/>
            <person name="Islam M.S."/>
            <person name="Emdad E.M."/>
            <person name="Islam M.M."/>
            <person name="Ahmed B."/>
            <person name="Halim A."/>
            <person name="Hossen Q.M.M."/>
            <person name="Hossain M.Z."/>
            <person name="Ahmed R."/>
            <person name="Khan M.M."/>
            <person name="Islam R."/>
            <person name="Rashid M.M."/>
            <person name="Khan S.A."/>
            <person name="Rahman M.S."/>
            <person name="Alam M."/>
        </authorList>
    </citation>
    <scope>NUCLEOTIDE SEQUENCE [LARGE SCALE GENOMIC DNA]</scope>
    <source>
        <strain evidence="11">cv. CVL-1</strain>
        <tissue evidence="10">Whole seedling</tissue>
    </source>
</reference>
<keyword evidence="6 7" id="KW-0472">Membrane</keyword>
<feature type="domain" description="Trichome birefringence-like C-terminal" evidence="8">
    <location>
        <begin position="139"/>
        <end position="425"/>
    </location>
</feature>
<evidence type="ECO:0000256" key="1">
    <source>
        <dbReference type="ARBA" id="ARBA00004167"/>
    </source>
</evidence>
<evidence type="ECO:0000256" key="2">
    <source>
        <dbReference type="ARBA" id="ARBA00007727"/>
    </source>
</evidence>
<dbReference type="InterPro" id="IPR025846">
    <property type="entry name" value="TBL_N"/>
</dbReference>
<evidence type="ECO:0000256" key="3">
    <source>
        <dbReference type="ARBA" id="ARBA00022692"/>
    </source>
</evidence>
<dbReference type="InterPro" id="IPR029962">
    <property type="entry name" value="TBL"/>
</dbReference>
<dbReference type="Pfam" id="PF13839">
    <property type="entry name" value="PC-Esterase"/>
    <property type="match status" value="1"/>
</dbReference>
<dbReference type="Proteomes" id="UP000188268">
    <property type="component" value="Unassembled WGS sequence"/>
</dbReference>
<name>A0A1R3JVH7_COCAP</name>
<evidence type="ECO:0000259" key="8">
    <source>
        <dbReference type="Pfam" id="PF13839"/>
    </source>
</evidence>
<dbReference type="PANTHER" id="PTHR32285:SF48">
    <property type="entry name" value="PROTEIN TRICHOME BIREFRINGENCE-LIKE 19"/>
    <property type="match status" value="1"/>
</dbReference>
<dbReference type="Gramene" id="OMO98810">
    <property type="protein sequence ID" value="OMO98810"/>
    <property type="gene ID" value="CCACVL1_04065"/>
</dbReference>
<evidence type="ECO:0000256" key="7">
    <source>
        <dbReference type="SAM" id="Phobius"/>
    </source>
</evidence>
<accession>A0A1R3JVH7</accession>